<dbReference type="InterPro" id="IPR025877">
    <property type="entry name" value="MobA-like_NTP_Trfase"/>
</dbReference>
<dbReference type="PIRSF" id="PIRSF036626">
    <property type="entry name" value="MPTBd_MobAlike"/>
    <property type="match status" value="1"/>
</dbReference>
<dbReference type="EMBL" id="CP028339">
    <property type="protein sequence ID" value="AVR89450.1"/>
    <property type="molecule type" value="Genomic_DNA"/>
</dbReference>
<evidence type="ECO:0000259" key="3">
    <source>
        <dbReference type="SMART" id="SM00852"/>
    </source>
</evidence>
<dbReference type="InterPro" id="IPR012184">
    <property type="entry name" value="Bifunc_Mopterin-bd"/>
</dbReference>
<keyword evidence="4" id="KW-0808">Transferase</keyword>
<dbReference type="InterPro" id="IPR029044">
    <property type="entry name" value="Nucleotide-diphossugar_trans"/>
</dbReference>
<feature type="compositionally biased region" description="Low complexity" evidence="2">
    <location>
        <begin position="375"/>
        <end position="386"/>
    </location>
</feature>
<dbReference type="Pfam" id="PF12804">
    <property type="entry name" value="NTP_transf_3"/>
    <property type="match status" value="1"/>
</dbReference>
<dbReference type="PANTHER" id="PTHR43777">
    <property type="entry name" value="MOLYBDENUM COFACTOR CYTIDYLYLTRANSFERASE"/>
    <property type="match status" value="1"/>
</dbReference>
<keyword evidence="5" id="KW-1185">Reference proteome</keyword>
<dbReference type="GO" id="GO:0016779">
    <property type="term" value="F:nucleotidyltransferase activity"/>
    <property type="evidence" value="ECO:0007669"/>
    <property type="project" value="UniProtKB-KW"/>
</dbReference>
<keyword evidence="1" id="KW-0460">Magnesium</keyword>
<dbReference type="Gene3D" id="3.40.980.10">
    <property type="entry name" value="MoaB/Mog-like domain"/>
    <property type="match status" value="1"/>
</dbReference>
<feature type="domain" description="MoaB/Mog" evidence="3">
    <location>
        <begin position="195"/>
        <end position="329"/>
    </location>
</feature>
<dbReference type="Gene3D" id="3.90.550.10">
    <property type="entry name" value="Spore Coat Polysaccharide Biosynthesis Protein SpsA, Chain A"/>
    <property type="match status" value="1"/>
</dbReference>
<protein>
    <submittedName>
        <fullName evidence="4">CTP:molybdopterin cytidylyltransferase</fullName>
    </submittedName>
</protein>
<organism evidence="4 5">
    <name type="scientific">Thauera aromatica K172</name>
    <dbReference type="NCBI Taxonomy" id="44139"/>
    <lineage>
        <taxon>Bacteria</taxon>
        <taxon>Pseudomonadati</taxon>
        <taxon>Pseudomonadota</taxon>
        <taxon>Betaproteobacteria</taxon>
        <taxon>Rhodocyclales</taxon>
        <taxon>Zoogloeaceae</taxon>
        <taxon>Thauera</taxon>
    </lineage>
</organism>
<dbReference type="OrthoDB" id="5298793at2"/>
<dbReference type="InterPro" id="IPR001453">
    <property type="entry name" value="MoaB/Mog_dom"/>
</dbReference>
<proteinExistence type="predicted"/>
<evidence type="ECO:0000313" key="5">
    <source>
        <dbReference type="Proteomes" id="UP000241885"/>
    </source>
</evidence>
<gene>
    <name evidence="4" type="ORF">Tharo_2554</name>
</gene>
<accession>A0A2R4BQA1</accession>
<evidence type="ECO:0000256" key="1">
    <source>
        <dbReference type="ARBA" id="ARBA00022842"/>
    </source>
</evidence>
<dbReference type="SUPFAM" id="SSF53448">
    <property type="entry name" value="Nucleotide-diphospho-sugar transferases"/>
    <property type="match status" value="1"/>
</dbReference>
<evidence type="ECO:0000313" key="4">
    <source>
        <dbReference type="EMBL" id="AVR89450.1"/>
    </source>
</evidence>
<feature type="region of interest" description="Disordered" evidence="2">
    <location>
        <begin position="364"/>
        <end position="386"/>
    </location>
</feature>
<reference evidence="4 5" key="1">
    <citation type="submission" date="2018-03" db="EMBL/GenBank/DDBJ databases">
        <title>Complete genome sequence of Thauera aromatica, a model organism for studying aromatic compound degradation under denitrifying conditions.</title>
        <authorList>
            <person name="Lo H.-Y."/>
            <person name="Goris T."/>
            <person name="Boll M."/>
            <person name="Mueller J.A."/>
        </authorList>
    </citation>
    <scope>NUCLEOTIDE SEQUENCE [LARGE SCALE GENOMIC DNA]</scope>
    <source>
        <strain evidence="4 5">K172</strain>
    </source>
</reference>
<dbReference type="InterPro" id="IPR036425">
    <property type="entry name" value="MoaB/Mog-like_dom_sf"/>
</dbReference>
<sequence length="583" mass="60110">MIFDEFPLAEAEGVLLAHSLRTPARRFKKGRRLDAADLAILAAAGVAKVSGARLEADEVDEVRAAAEIAALLVAADPLLEARSTPTGRCNLHAAARALVVVEPALVDRLNSVDEGITVATLPQHTAVRSGQVVATVKIIPFGVRRASIEACRQIVAAAGPLAAAAASTLSATAAPPLSAAAAPPLKLAPFRSCRAALIMSAHPGMSDNILETTLAATRHRLAVIGARLALVLRCAHEHGAIEAMLRQARAAGCDLVLVSGATIAKDRRDIAPAALVAAGGTVEHFGMPTEPGNMLVLGRIEDVPVILLPGCGRSRRLNGLDWVLQRLLAGLPVGREQIVRMGVGGLIRNPILAAGAPLDETDAAAAGDEHDADEPAGAPAAESPAAEGPRVAALVLAAGRSTRMGAENKLLLPVDGVPMALRAVMAARASRATSVTVVLGHEAGAVEAALAGSGAGFARNPDPAQGMSGSLRVGITALADEIDAVVVLLGDMPRITAAHVDRLIEAFDPAQPAIIVPEHQGRRGNPVLWPRAFFAEMCALTGDQGARGLLERHPERVVRVAVDDEAIFIDVDRPADLAVVQGA</sequence>
<evidence type="ECO:0000256" key="2">
    <source>
        <dbReference type="SAM" id="MobiDB-lite"/>
    </source>
</evidence>
<dbReference type="SUPFAM" id="SSF53218">
    <property type="entry name" value="Molybdenum cofactor biosynthesis proteins"/>
    <property type="match status" value="1"/>
</dbReference>
<dbReference type="KEGG" id="tak:Tharo_2554"/>
<name>A0A2R4BQA1_THAAR</name>
<dbReference type="PANTHER" id="PTHR43777:SF1">
    <property type="entry name" value="MOLYBDENUM COFACTOR CYTIDYLYLTRANSFERASE"/>
    <property type="match status" value="1"/>
</dbReference>
<dbReference type="RefSeq" id="WP_107221571.1">
    <property type="nucleotide sequence ID" value="NZ_CP028339.1"/>
</dbReference>
<dbReference type="AlphaFoldDB" id="A0A2R4BQA1"/>
<dbReference type="SMART" id="SM00852">
    <property type="entry name" value="MoCF_biosynth"/>
    <property type="match status" value="1"/>
</dbReference>
<keyword evidence="4" id="KW-0548">Nucleotidyltransferase</keyword>
<dbReference type="Proteomes" id="UP000241885">
    <property type="component" value="Chromosome"/>
</dbReference>
<dbReference type="CDD" id="cd04182">
    <property type="entry name" value="GT_2_like_f"/>
    <property type="match status" value="1"/>
</dbReference>